<organism evidence="1 2">
    <name type="scientific">Saprolegnia parasitica (strain CBS 223.65)</name>
    <dbReference type="NCBI Taxonomy" id="695850"/>
    <lineage>
        <taxon>Eukaryota</taxon>
        <taxon>Sar</taxon>
        <taxon>Stramenopiles</taxon>
        <taxon>Oomycota</taxon>
        <taxon>Saprolegniomycetes</taxon>
        <taxon>Saprolegniales</taxon>
        <taxon>Saprolegniaceae</taxon>
        <taxon>Saprolegnia</taxon>
    </lineage>
</organism>
<evidence type="ECO:0000313" key="1">
    <source>
        <dbReference type="EMBL" id="KDO17591.1"/>
    </source>
</evidence>
<gene>
    <name evidence="1" type="ORF">SPRG_16851</name>
</gene>
<protein>
    <submittedName>
        <fullName evidence="1">Uncharacterized protein</fullName>
    </submittedName>
</protein>
<keyword evidence="2" id="KW-1185">Reference proteome</keyword>
<dbReference type="OrthoDB" id="64610at2759"/>
<accession>A0A067BTI3</accession>
<dbReference type="VEuPathDB" id="FungiDB:SPRG_16851"/>
<sequence>MTAHLAKLDSILDNCAIDQQHPSPVDPTHERGIACLFTVLEDPTFFDKLHWTSALKKAETRVLVRLDKGCLTYLPPSAASPQYLPTLHTIFVRHGKRQVQLVARGSDVIKTFAFASPLQATEFCGAVQLLQHLDHLRQPRYLPQGADPELYKQLHNTLTFATDMWTQALWQQLWPYSRLLELLASGLSLLRKSQPTPSRNVLKQLLVILDEVHDDFFPHASLHTMSADEMHAMLDDIKCYRASYIALLVGKIQALTIHVELYLHPVA</sequence>
<dbReference type="RefSeq" id="XP_012211700.1">
    <property type="nucleotide sequence ID" value="XM_012356310.1"/>
</dbReference>
<feature type="non-terminal residue" evidence="1">
    <location>
        <position position="1"/>
    </location>
</feature>
<dbReference type="EMBL" id="KK583618">
    <property type="protein sequence ID" value="KDO17591.1"/>
    <property type="molecule type" value="Genomic_DNA"/>
</dbReference>
<dbReference type="GeneID" id="24138439"/>
<reference evidence="1 2" key="1">
    <citation type="journal article" date="2013" name="PLoS Genet.">
        <title>Distinctive expansion of potential virulence genes in the genome of the oomycete fish pathogen Saprolegnia parasitica.</title>
        <authorList>
            <person name="Jiang R.H."/>
            <person name="de Bruijn I."/>
            <person name="Haas B.J."/>
            <person name="Belmonte R."/>
            <person name="Lobach L."/>
            <person name="Christie J."/>
            <person name="van den Ackerveken G."/>
            <person name="Bottin A."/>
            <person name="Bulone V."/>
            <person name="Diaz-Moreno S.M."/>
            <person name="Dumas B."/>
            <person name="Fan L."/>
            <person name="Gaulin E."/>
            <person name="Govers F."/>
            <person name="Grenville-Briggs L.J."/>
            <person name="Horner N.R."/>
            <person name="Levin J.Z."/>
            <person name="Mammella M."/>
            <person name="Meijer H.J."/>
            <person name="Morris P."/>
            <person name="Nusbaum C."/>
            <person name="Oome S."/>
            <person name="Phillips A.J."/>
            <person name="van Rooyen D."/>
            <person name="Rzeszutek E."/>
            <person name="Saraiva M."/>
            <person name="Secombes C.J."/>
            <person name="Seidl M.F."/>
            <person name="Snel B."/>
            <person name="Stassen J.H."/>
            <person name="Sykes S."/>
            <person name="Tripathy S."/>
            <person name="van den Berg H."/>
            <person name="Vega-Arreguin J.C."/>
            <person name="Wawra S."/>
            <person name="Young S.K."/>
            <person name="Zeng Q."/>
            <person name="Dieguez-Uribeondo J."/>
            <person name="Russ C."/>
            <person name="Tyler B.M."/>
            <person name="van West P."/>
        </authorList>
    </citation>
    <scope>NUCLEOTIDE SEQUENCE [LARGE SCALE GENOMIC DNA]</scope>
    <source>
        <strain evidence="1 2">CBS 223.65</strain>
    </source>
</reference>
<name>A0A067BTI3_SAPPC</name>
<evidence type="ECO:0000313" key="2">
    <source>
        <dbReference type="Proteomes" id="UP000030745"/>
    </source>
</evidence>
<dbReference type="AlphaFoldDB" id="A0A067BTI3"/>
<proteinExistence type="predicted"/>
<dbReference type="KEGG" id="spar:SPRG_16851"/>
<dbReference type="Proteomes" id="UP000030745">
    <property type="component" value="Unassembled WGS sequence"/>
</dbReference>